<dbReference type="SMART" id="SM00822">
    <property type="entry name" value="PKS_KR"/>
    <property type="match status" value="1"/>
</dbReference>
<evidence type="ECO:0000256" key="9">
    <source>
        <dbReference type="ARBA" id="ARBA00022679"/>
    </source>
</evidence>
<dbReference type="Gene3D" id="3.40.50.720">
    <property type="entry name" value="NAD(P)-binding Rossmann-like Domain"/>
    <property type="match status" value="1"/>
</dbReference>
<evidence type="ECO:0000256" key="13">
    <source>
        <dbReference type="ARBA" id="ARBA00023144"/>
    </source>
</evidence>
<dbReference type="GO" id="GO:0003978">
    <property type="term" value="F:UDP-glucose 4-epimerase activity"/>
    <property type="evidence" value="ECO:0007669"/>
    <property type="project" value="UniProtKB-EC"/>
</dbReference>
<evidence type="ECO:0000313" key="18">
    <source>
        <dbReference type="Proteomes" id="UP000053676"/>
    </source>
</evidence>
<dbReference type="KEGG" id="nai:NECAME_16090"/>
<dbReference type="Proteomes" id="UP000053676">
    <property type="component" value="Unassembled WGS sequence"/>
</dbReference>
<dbReference type="NCBIfam" id="TIGR00455">
    <property type="entry name" value="apsK"/>
    <property type="match status" value="1"/>
</dbReference>
<dbReference type="InterPro" id="IPR059117">
    <property type="entry name" value="APS_kinase_dom"/>
</dbReference>
<comment type="pathway">
    <text evidence="5">Carbohydrate metabolism; galactose metabolism.</text>
</comment>
<dbReference type="CDD" id="cd05247">
    <property type="entry name" value="UDP_G4E_1_SDR_e"/>
    <property type="match status" value="1"/>
</dbReference>
<evidence type="ECO:0000256" key="6">
    <source>
        <dbReference type="ARBA" id="ARBA00012121"/>
    </source>
</evidence>
<evidence type="ECO:0000256" key="7">
    <source>
        <dbReference type="ARBA" id="ARBA00013175"/>
    </source>
</evidence>
<dbReference type="EC" id="5.1.3.7" evidence="7"/>
<comment type="catalytic activity">
    <reaction evidence="1">
        <text>UDP-N-acetyl-alpha-D-glucosamine = UDP-N-acetyl-alpha-D-galactosamine</text>
        <dbReference type="Rhea" id="RHEA:20517"/>
        <dbReference type="ChEBI" id="CHEBI:57705"/>
        <dbReference type="ChEBI" id="CHEBI:67138"/>
        <dbReference type="EC" id="5.1.3.7"/>
    </reaction>
</comment>
<dbReference type="EC" id="2.7.1.25" evidence="6"/>
<keyword evidence="13" id="KW-0119">Carbohydrate metabolism</keyword>
<keyword evidence="14" id="KW-0413">Isomerase</keyword>
<evidence type="ECO:0000256" key="5">
    <source>
        <dbReference type="ARBA" id="ARBA00004947"/>
    </source>
</evidence>
<dbReference type="HAMAP" id="MF_00065">
    <property type="entry name" value="Adenylyl_sulf_kinase"/>
    <property type="match status" value="1"/>
</dbReference>
<dbReference type="OrthoDB" id="9402762at2759"/>
<keyword evidence="13" id="KW-0299">Galactose metabolism</keyword>
<organism evidence="17 18">
    <name type="scientific">Necator americanus</name>
    <name type="common">Human hookworm</name>
    <dbReference type="NCBI Taxonomy" id="51031"/>
    <lineage>
        <taxon>Eukaryota</taxon>
        <taxon>Metazoa</taxon>
        <taxon>Ecdysozoa</taxon>
        <taxon>Nematoda</taxon>
        <taxon>Chromadorea</taxon>
        <taxon>Rhabditida</taxon>
        <taxon>Rhabditina</taxon>
        <taxon>Rhabditomorpha</taxon>
        <taxon>Strongyloidea</taxon>
        <taxon>Ancylostomatidae</taxon>
        <taxon>Bunostominae</taxon>
        <taxon>Necator</taxon>
    </lineage>
</organism>
<gene>
    <name evidence="17" type="ORF">NECAME_16090</name>
</gene>
<evidence type="ECO:0000256" key="15">
    <source>
        <dbReference type="ARBA" id="ARBA00031827"/>
    </source>
</evidence>
<dbReference type="GO" id="GO:0000103">
    <property type="term" value="P:sulfate assimilation"/>
    <property type="evidence" value="ECO:0007669"/>
    <property type="project" value="InterPro"/>
</dbReference>
<comment type="catalytic activity">
    <reaction evidence="2">
        <text>UDP-alpha-D-glucose = UDP-alpha-D-galactose</text>
        <dbReference type="Rhea" id="RHEA:22168"/>
        <dbReference type="ChEBI" id="CHEBI:58885"/>
        <dbReference type="ChEBI" id="CHEBI:66914"/>
        <dbReference type="EC" id="5.1.3.2"/>
    </reaction>
</comment>
<feature type="domain" description="Ketoreductase" evidence="16">
    <location>
        <begin position="8"/>
        <end position="273"/>
    </location>
</feature>
<dbReference type="InterPro" id="IPR005886">
    <property type="entry name" value="UDP_G4E"/>
</dbReference>
<evidence type="ECO:0000259" key="16">
    <source>
        <dbReference type="SMART" id="SM00822"/>
    </source>
</evidence>
<dbReference type="GO" id="GO:0005524">
    <property type="term" value="F:ATP binding"/>
    <property type="evidence" value="ECO:0007669"/>
    <property type="project" value="InterPro"/>
</dbReference>
<keyword evidence="9" id="KW-0808">Transferase</keyword>
<dbReference type="PANTHER" id="PTHR43725">
    <property type="entry name" value="UDP-GLUCOSE 4-EPIMERASE"/>
    <property type="match status" value="1"/>
</dbReference>
<evidence type="ECO:0000256" key="1">
    <source>
        <dbReference type="ARBA" id="ARBA00000014"/>
    </source>
</evidence>
<evidence type="ECO:0000256" key="8">
    <source>
        <dbReference type="ARBA" id="ARBA00013189"/>
    </source>
</evidence>
<dbReference type="EC" id="5.1.3.2" evidence="8"/>
<dbReference type="InterPro" id="IPR057326">
    <property type="entry name" value="KR_dom"/>
</dbReference>
<dbReference type="InterPro" id="IPR036291">
    <property type="entry name" value="NAD(P)-bd_dom_sf"/>
</dbReference>
<keyword evidence="11" id="KW-0067">ATP-binding</keyword>
<keyword evidence="12" id="KW-0520">NAD</keyword>
<protein>
    <recommendedName>
        <fullName evidence="15">UDP-N-acetylglucosamine 4-epimerase</fullName>
        <ecNumber evidence="6">2.7.1.25</ecNumber>
        <ecNumber evidence="8">5.1.3.2</ecNumber>
        <ecNumber evidence="7">5.1.3.7</ecNumber>
    </recommendedName>
</protein>
<keyword evidence="18" id="KW-1185">Reference proteome</keyword>
<dbReference type="NCBIfam" id="NF003013">
    <property type="entry name" value="PRK03846.1"/>
    <property type="match status" value="1"/>
</dbReference>
<dbReference type="SUPFAM" id="SSF52540">
    <property type="entry name" value="P-loop containing nucleoside triphosphate hydrolases"/>
    <property type="match status" value="1"/>
</dbReference>
<evidence type="ECO:0000256" key="3">
    <source>
        <dbReference type="ARBA" id="ARBA00001911"/>
    </source>
</evidence>
<keyword evidence="10" id="KW-0547">Nucleotide-binding</keyword>
<dbReference type="InterPro" id="IPR002891">
    <property type="entry name" value="APS"/>
</dbReference>
<dbReference type="Pfam" id="PF16363">
    <property type="entry name" value="GDP_Man_Dehyd"/>
    <property type="match status" value="1"/>
</dbReference>
<dbReference type="NCBIfam" id="TIGR01179">
    <property type="entry name" value="galE"/>
    <property type="match status" value="1"/>
</dbReference>
<comment type="function">
    <text evidence="4">Catalyzes two distinct but analogous reactions: the reversible epimerization of UDP-glucose to UDP-galactose and the reversible epimerization of UDP-N-acetylglucosamine to UDP-N-acetylgalactosamine. The reaction with UDP-Gal plays a critical role in the Leloir pathway of galactose catabolism in which galactose is converted to the glycolytic intermediate glucose 6-phosphate. It contributes to the catabolism of dietary galactose and enables the endogenous biosynthesis of both UDP-Gal and UDP-GalNAc when exogenous sources are limited. Both UDP-sugar interconversions are important in the synthesis of glycoproteins and glycolipids.</text>
</comment>
<dbReference type="GO" id="GO:0006012">
    <property type="term" value="P:galactose metabolic process"/>
    <property type="evidence" value="ECO:0007669"/>
    <property type="project" value="UniProtKB-KW"/>
</dbReference>
<accession>W2U0M9</accession>
<dbReference type="PANTHER" id="PTHR43725:SF47">
    <property type="entry name" value="UDP-GLUCOSE 4-EPIMERASE"/>
    <property type="match status" value="1"/>
</dbReference>
<comment type="cofactor">
    <cofactor evidence="3">
        <name>NAD(+)</name>
        <dbReference type="ChEBI" id="CHEBI:57540"/>
    </cofactor>
</comment>
<dbReference type="SUPFAM" id="SSF51735">
    <property type="entry name" value="NAD(P)-binding Rossmann-fold domains"/>
    <property type="match status" value="1"/>
</dbReference>
<evidence type="ECO:0000256" key="14">
    <source>
        <dbReference type="ARBA" id="ARBA00023235"/>
    </source>
</evidence>
<evidence type="ECO:0000256" key="10">
    <source>
        <dbReference type="ARBA" id="ARBA00022741"/>
    </source>
</evidence>
<dbReference type="GO" id="GO:0005829">
    <property type="term" value="C:cytosol"/>
    <property type="evidence" value="ECO:0007669"/>
    <property type="project" value="TreeGrafter"/>
</dbReference>
<sequence length="557" mass="61034">MTATNSKGTILVTGGAGYIGSHTCVELLNGGYDVVAVDNLVNSRSESLKRVEKITGKPVAFYEADVRDVAALSRIFEAHRITGVIHFAALKAVGESVAKPIEYYRNNVDGLLVVLDAMRQHDVRQFVFSSSATVYGVPERSPIDESFPLSATNPYGQSKLIAEQILRDVEISDPSWRIAVLRYFNPVGAHESGLIGEDPAGIPNNLMPYVAQVAVGKLEKLRVFGGDYPTPDGTGVRDYIHVVDLAKGHLKALDALASRGQGLIVNLGTGRGYSVLEVVKAFEHASGRPVPYEIVARRPGDIAECFANPQAAEAVLGWKAQFGIERMCEDHWRWQENNPRGRNIAARIALQTYVRLMGLQAVEQEKSVGIVIWLTGMSGAGKTTIARALVTRLQTFAQQAIVLDGDVLRTGLNSDLGFSEVERTENLRRVAHVAALFCMEGFVAVTATISPEPEHRANARRIVGDENFVEVFVDTPLALCEERDPKGLYRRARRGELSQFTGIGSPYHPPLNPDLTLRTHGNSVEHCVDQIVDYLARVRRLNPELNASLAQQHATQR</sequence>
<dbReference type="GO" id="GO:0003974">
    <property type="term" value="F:UDP-N-acetylglucosamine 4-epimerase activity"/>
    <property type="evidence" value="ECO:0007669"/>
    <property type="project" value="UniProtKB-EC"/>
</dbReference>
<dbReference type="NCBIfam" id="NF007956">
    <property type="entry name" value="PRK10675.1"/>
    <property type="match status" value="1"/>
</dbReference>
<dbReference type="GO" id="GO:0004020">
    <property type="term" value="F:adenylylsulfate kinase activity"/>
    <property type="evidence" value="ECO:0007669"/>
    <property type="project" value="InterPro"/>
</dbReference>
<dbReference type="Gene3D" id="3.90.25.10">
    <property type="entry name" value="UDP-galactose 4-epimerase, domain 1"/>
    <property type="match status" value="1"/>
</dbReference>
<evidence type="ECO:0000256" key="2">
    <source>
        <dbReference type="ARBA" id="ARBA00000083"/>
    </source>
</evidence>
<dbReference type="CDD" id="cd02027">
    <property type="entry name" value="APSK"/>
    <property type="match status" value="1"/>
</dbReference>
<reference evidence="18" key="1">
    <citation type="journal article" date="2014" name="Nat. Genet.">
        <title>Genome of the human hookworm Necator americanus.</title>
        <authorList>
            <person name="Tang Y.T."/>
            <person name="Gao X."/>
            <person name="Rosa B.A."/>
            <person name="Abubucker S."/>
            <person name="Hallsworth-Pepin K."/>
            <person name="Martin J."/>
            <person name="Tyagi R."/>
            <person name="Heizer E."/>
            <person name="Zhang X."/>
            <person name="Bhonagiri-Palsikar V."/>
            <person name="Minx P."/>
            <person name="Warren W.C."/>
            <person name="Wang Q."/>
            <person name="Zhan B."/>
            <person name="Hotez P.J."/>
            <person name="Sternberg P.W."/>
            <person name="Dougall A."/>
            <person name="Gaze S.T."/>
            <person name="Mulvenna J."/>
            <person name="Sotillo J."/>
            <person name="Ranganathan S."/>
            <person name="Rabelo E.M."/>
            <person name="Wilson R.K."/>
            <person name="Felgner P.L."/>
            <person name="Bethony J."/>
            <person name="Hawdon J.M."/>
            <person name="Gasser R.B."/>
            <person name="Loukas A."/>
            <person name="Mitreva M."/>
        </authorList>
    </citation>
    <scope>NUCLEOTIDE SEQUENCE [LARGE SCALE GENOMIC DNA]</scope>
</reference>
<dbReference type="AlphaFoldDB" id="W2U0M9"/>
<dbReference type="Gene3D" id="3.40.50.300">
    <property type="entry name" value="P-loop containing nucleotide triphosphate hydrolases"/>
    <property type="match status" value="1"/>
</dbReference>
<dbReference type="Pfam" id="PF01583">
    <property type="entry name" value="APS_kinase"/>
    <property type="match status" value="1"/>
</dbReference>
<dbReference type="STRING" id="51031.W2U0M9"/>
<dbReference type="InterPro" id="IPR016040">
    <property type="entry name" value="NAD(P)-bd_dom"/>
</dbReference>
<evidence type="ECO:0000256" key="11">
    <source>
        <dbReference type="ARBA" id="ARBA00022840"/>
    </source>
</evidence>
<proteinExistence type="inferred from homology"/>
<dbReference type="EMBL" id="KI657483">
    <property type="protein sequence ID" value="ETN86857.1"/>
    <property type="molecule type" value="Genomic_DNA"/>
</dbReference>
<evidence type="ECO:0000256" key="4">
    <source>
        <dbReference type="ARBA" id="ARBA00002760"/>
    </source>
</evidence>
<evidence type="ECO:0000313" key="17">
    <source>
        <dbReference type="EMBL" id="ETN86857.1"/>
    </source>
</evidence>
<evidence type="ECO:0000256" key="12">
    <source>
        <dbReference type="ARBA" id="ARBA00023027"/>
    </source>
</evidence>
<dbReference type="InterPro" id="IPR027417">
    <property type="entry name" value="P-loop_NTPase"/>
</dbReference>
<name>W2U0M9_NECAM</name>